<gene>
    <name evidence="7" type="ORF">HMPREF7215_0931</name>
</gene>
<accession>A0ABM9ZT22</accession>
<keyword evidence="3" id="KW-0547">Nucleotide-binding</keyword>
<evidence type="ECO:0000259" key="6">
    <source>
        <dbReference type="Pfam" id="PF08543"/>
    </source>
</evidence>
<evidence type="ECO:0000256" key="3">
    <source>
        <dbReference type="ARBA" id="ARBA00022741"/>
    </source>
</evidence>
<dbReference type="InterPro" id="IPR004625">
    <property type="entry name" value="PyrdxlKinase"/>
</dbReference>
<dbReference type="SUPFAM" id="SSF53613">
    <property type="entry name" value="Ribokinase-like"/>
    <property type="match status" value="1"/>
</dbReference>
<evidence type="ECO:0000256" key="2">
    <source>
        <dbReference type="ARBA" id="ARBA00022679"/>
    </source>
</evidence>
<dbReference type="GO" id="GO:0008972">
    <property type="term" value="F:phosphomethylpyrimidine kinase activity"/>
    <property type="evidence" value="ECO:0007669"/>
    <property type="project" value="UniProtKB-EC"/>
</dbReference>
<dbReference type="NCBIfam" id="NF005491">
    <property type="entry name" value="PRK07105.1"/>
    <property type="match status" value="1"/>
</dbReference>
<dbReference type="PANTHER" id="PTHR10534">
    <property type="entry name" value="PYRIDOXAL KINASE"/>
    <property type="match status" value="1"/>
</dbReference>
<feature type="domain" description="Pyridoxamine kinase/Phosphomethylpyrimidine kinase" evidence="6">
    <location>
        <begin position="129"/>
        <end position="310"/>
    </location>
</feature>
<name>A0ABM9ZT22_9BACT</name>
<dbReference type="CDD" id="cd01173">
    <property type="entry name" value="pyridoxal_pyridoxamine_kinase"/>
    <property type="match status" value="1"/>
</dbReference>
<keyword evidence="8" id="KW-1185">Reference proteome</keyword>
<comment type="caution">
    <text evidence="7">The sequence shown here is derived from an EMBL/GenBank/DDBJ whole genome shotgun (WGS) entry which is preliminary data.</text>
</comment>
<dbReference type="Pfam" id="PF08543">
    <property type="entry name" value="Phos_pyr_kin"/>
    <property type="match status" value="1"/>
</dbReference>
<proteinExistence type="predicted"/>
<dbReference type="InterPro" id="IPR013749">
    <property type="entry name" value="PM/HMP-P_kinase-1"/>
</dbReference>
<sequence>MTPRGGNKSVRHAILLLRGDFSCSIIGTASRDRFAPESSGCFFAFPAEGNKMEKGERNMSYKRILTVQDISCVGQCSLTVALPILSACGLETAILPSAVLSTHTGGFTGYTFHDLTAEMPRIIEHWEREQIRFDAVYSGYLGNASQTEYLKEIYGTLLQPGGLRIADPAMADNGRLYPGFDAAYVEAMRRFVFAADLILPNITEAALLTGVEYRERYDESYVDALLAALRKAGAKTVVLTGVSYDDATTGVVVDDGAQKRYYRHEKLPKGCHGTGDVFASVFAGMLTGGRSAYDAAVAAADFTLHCIRFTAQDPSHWYGVKFEPLLRELTEQCK</sequence>
<dbReference type="PANTHER" id="PTHR10534:SF2">
    <property type="entry name" value="PYRIDOXAL KINASE"/>
    <property type="match status" value="1"/>
</dbReference>
<evidence type="ECO:0000256" key="5">
    <source>
        <dbReference type="ARBA" id="ARBA00022840"/>
    </source>
</evidence>
<keyword evidence="4 7" id="KW-0418">Kinase</keyword>
<evidence type="ECO:0000256" key="4">
    <source>
        <dbReference type="ARBA" id="ARBA00022777"/>
    </source>
</evidence>
<dbReference type="InterPro" id="IPR029056">
    <property type="entry name" value="Ribokinase-like"/>
</dbReference>
<organism evidence="7 8">
    <name type="scientific">Pyramidobacter piscolens W5455</name>
    <dbReference type="NCBI Taxonomy" id="352165"/>
    <lineage>
        <taxon>Bacteria</taxon>
        <taxon>Thermotogati</taxon>
        <taxon>Synergistota</taxon>
        <taxon>Synergistia</taxon>
        <taxon>Synergistales</taxon>
        <taxon>Dethiosulfovibrionaceae</taxon>
        <taxon>Pyramidobacter</taxon>
    </lineage>
</organism>
<keyword evidence="2 7" id="KW-0808">Transferase</keyword>
<dbReference type="Proteomes" id="UP000006462">
    <property type="component" value="Unassembled WGS sequence"/>
</dbReference>
<evidence type="ECO:0000313" key="7">
    <source>
        <dbReference type="EMBL" id="EFB90038.1"/>
    </source>
</evidence>
<dbReference type="Gene3D" id="3.40.1190.20">
    <property type="match status" value="1"/>
</dbReference>
<evidence type="ECO:0000256" key="1">
    <source>
        <dbReference type="ARBA" id="ARBA00012104"/>
    </source>
</evidence>
<dbReference type="EMBL" id="ADFP01000097">
    <property type="protein sequence ID" value="EFB90038.1"/>
    <property type="molecule type" value="Genomic_DNA"/>
</dbReference>
<reference evidence="7 8" key="1">
    <citation type="submission" date="2009-12" db="EMBL/GenBank/DDBJ databases">
        <authorList>
            <person name="Shrivastava S."/>
            <person name="Madupu R."/>
            <person name="Durkin A.S."/>
            <person name="Torralba M."/>
            <person name="Methe B."/>
            <person name="Sutton G.G."/>
            <person name="Strausberg R.L."/>
            <person name="Nelson K.E."/>
        </authorList>
    </citation>
    <scope>NUCLEOTIDE SEQUENCE [LARGE SCALE GENOMIC DNA]</scope>
    <source>
        <strain evidence="7 8">W5455</strain>
    </source>
</reference>
<dbReference type="EC" id="2.7.1.35" evidence="1"/>
<protein>
    <recommendedName>
        <fullName evidence="1">pyridoxal kinase</fullName>
        <ecNumber evidence="1">2.7.1.35</ecNumber>
    </recommendedName>
</protein>
<keyword evidence="5" id="KW-0067">ATP-binding</keyword>
<evidence type="ECO:0000313" key="8">
    <source>
        <dbReference type="Proteomes" id="UP000006462"/>
    </source>
</evidence>